<sequence>MKLWIIFLFLNNGLMKAASSAGVTPTTPSEALKPTEDGSTMLVNWLTKYGYLPPSDPSTGQLQAWTAVTRALRTMQKYAGLKDTGVLDEETAALMRTPRCSLPDDEEELLVHEEGKDARRKRSAVSMWTRRNINWRVQSYPSSSHLSREMVRSLVFYALRVWADPTPLEFHEVGTFVCCCGIGSSRTQAVVSLQVGSPESADLQVDFLHGYHGDSYPFDGAGGAVGHAFFPSDPARAGGVHLDSEEQWAFRQPDSEGTDLFTVLVHEFGHALGLTHSSSRHSVMRPYYQGPAGDPLHYRLGHQDLEYITQLYGQIPLKTYYDSKDLMMVLSPSMDRCNTSFDAVAKIRGETFFFKGLTMWRVNSGGLVSRRGSSVRRLWRGLPADLSQLEAVIERPSDHAIIFISGSQFWLFRDLSLQEGYPQPLPSLRMARGDGEDEEEHGPQRWGLQWDAEEGSVWGKLGVREKREDVWSQLIQEGVSGITTDNDGSIYIFKGDSYWKFLFPGSAPLQGYPRSSAADWLDCADALPLPSVGDISLSSPPGRQELRERRRDEEKEEDGVRRRDRHEHQPKYRQDSAPYSWTQSVFCVWRSVVDATAQIAATRLSAAEDYRKLTGHASRSLHNAKDVRVKRGLERLQRVQGEVVDALRELHRVKKSYHHLIHIACVAREKAADAQIKARKSEHGIFHFKTGIHKMTAKLNARLKECDDRLTEVRNEYLLTVAAVNAQQQHYHTHDLPLIMKQMDGDIYDDLRQHFTLLCGTEMDACLTTHQQFSSIWDSLTKVTRERNVQEFLEESISFSKTPDLTFQPAPRDKVSSLQESSTAGQEGCLVREAKKWASKAAKDHKIVAHGERVLQMLESRLQLLSGETGLSVEQKIAEVQESVRKAKLSRVKAEARLALLSESVGGTERWFHDAMMQAEEELERERRLSEQRRSTDDFPEEEFELTDFEDYNDENGDIFVETVSSSGVYVIPAACRVLYSYQAGQSDELSINEGEELQVIEDGDLEHWLKVCNSCGQVGYVPERHVQFLCSPAEGAPHLSCSLGSTESRGVARALYSYQGQSAEELSFQEGALIRLTRRHGAVDDGFWEGELDGRIGVFPSLVVELLCDEEEEEQGKEEEEEEEEEEQTHQSQTKSCISSSPGGVSPAGVDETEASVPVEISDLKVNTSEAAVGDQTAAQIPSGRIKPCRAPPPPPAERPSAHH</sequence>
<dbReference type="GO" id="GO:0031594">
    <property type="term" value="C:neuromuscular junction"/>
    <property type="evidence" value="ECO:0007669"/>
    <property type="project" value="TreeGrafter"/>
</dbReference>
<keyword evidence="4" id="KW-0597">Phosphoprotein</keyword>
<dbReference type="InterPro" id="IPR001818">
    <property type="entry name" value="Pept_M10_metallopeptidase"/>
</dbReference>
<evidence type="ECO:0000256" key="16">
    <source>
        <dbReference type="PIRSR" id="PIRSR621190-1"/>
    </source>
</evidence>
<evidence type="ECO:0000256" key="12">
    <source>
        <dbReference type="ARBA" id="ARBA00023054"/>
    </source>
</evidence>
<dbReference type="InterPro" id="IPR021190">
    <property type="entry name" value="Pept_M10A"/>
</dbReference>
<dbReference type="InterPro" id="IPR036375">
    <property type="entry name" value="Hemopexin-like_dom_sf"/>
</dbReference>
<feature type="binding site" evidence="17">
    <location>
        <position position="214"/>
    </location>
    <ligand>
        <name>Zn(2+)</name>
        <dbReference type="ChEBI" id="CHEBI:29105"/>
        <label>1</label>
    </ligand>
</feature>
<evidence type="ECO:0000256" key="3">
    <source>
        <dbReference type="ARBA" id="ARBA00022443"/>
    </source>
</evidence>
<dbReference type="InterPro" id="IPR036028">
    <property type="entry name" value="SH3-like_dom_sf"/>
</dbReference>
<evidence type="ECO:0000256" key="22">
    <source>
        <dbReference type="SAM" id="MobiDB-lite"/>
    </source>
</evidence>
<dbReference type="GO" id="GO:0031012">
    <property type="term" value="C:extracellular matrix"/>
    <property type="evidence" value="ECO:0007669"/>
    <property type="project" value="InterPro"/>
</dbReference>
<dbReference type="PANTHER" id="PTHR15735:SF4">
    <property type="entry name" value="F-BAR AND DOUBLE SH3 DOMAINS PROTEIN 1"/>
    <property type="match status" value="1"/>
</dbReference>
<dbReference type="GO" id="GO:0055037">
    <property type="term" value="C:recycling endosome"/>
    <property type="evidence" value="ECO:0007669"/>
    <property type="project" value="TreeGrafter"/>
</dbReference>
<comment type="cofactor">
    <cofactor evidence="17">
        <name>Zn(2+)</name>
        <dbReference type="ChEBI" id="CHEBI:29105"/>
    </cofactor>
    <text evidence="17">Binds 2 Zn(2+) ions per subunit.</text>
</comment>
<evidence type="ECO:0000313" key="25">
    <source>
        <dbReference type="EMBL" id="KAF6730694.1"/>
    </source>
</evidence>
<dbReference type="InterPro" id="IPR018487">
    <property type="entry name" value="Hemopexin-like_repeat"/>
</dbReference>
<feature type="binding site" evidence="17">
    <location>
        <position position="241"/>
    </location>
    <ligand>
        <name>Zn(2+)</name>
        <dbReference type="ChEBI" id="CHEBI:29105"/>
        <label>1</label>
    </ligand>
</feature>
<accession>A0A834FDS6</accession>
<feature type="domain" description="SH3" evidence="24">
    <location>
        <begin position="1048"/>
        <end position="1110"/>
    </location>
</feature>
<dbReference type="FunFam" id="3.40.390.10:FF:000070">
    <property type="entry name" value="Matrix metallopeptidase 25b"/>
    <property type="match status" value="1"/>
</dbReference>
<keyword evidence="15" id="KW-0966">Cell projection</keyword>
<comment type="caution">
    <text evidence="25">The sequence shown here is derived from an EMBL/GenBank/DDBJ whole genome shotgun (WGS) entry which is preliminary data.</text>
</comment>
<dbReference type="GO" id="GO:0006508">
    <property type="term" value="P:proteolysis"/>
    <property type="evidence" value="ECO:0007669"/>
    <property type="project" value="UniProtKB-KW"/>
</dbReference>
<dbReference type="CDD" id="cd04278">
    <property type="entry name" value="ZnMc_MMP"/>
    <property type="match status" value="1"/>
</dbReference>
<dbReference type="InterPro" id="IPR000585">
    <property type="entry name" value="Hemopexin-like_dom"/>
</dbReference>
<evidence type="ECO:0000256" key="15">
    <source>
        <dbReference type="ARBA" id="ARBA00023273"/>
    </source>
</evidence>
<evidence type="ECO:0000256" key="14">
    <source>
        <dbReference type="ARBA" id="ARBA00023145"/>
    </source>
</evidence>
<keyword evidence="5" id="KW-0645">Protease</keyword>
<name>A0A834FDS6_ORYME</name>
<feature type="coiled-coil region" evidence="21">
    <location>
        <begin position="877"/>
        <end position="936"/>
    </location>
</feature>
<dbReference type="InterPro" id="IPR024079">
    <property type="entry name" value="MetalloPept_cat_dom_sf"/>
</dbReference>
<dbReference type="FunFam" id="2.30.30.40:FF:000033">
    <property type="entry name" value="FCH and double SH3 domains protein 2"/>
    <property type="match status" value="1"/>
</dbReference>
<dbReference type="CDD" id="cd00094">
    <property type="entry name" value="HX"/>
    <property type="match status" value="1"/>
</dbReference>
<dbReference type="SMART" id="SM00120">
    <property type="entry name" value="HX"/>
    <property type="match status" value="3"/>
</dbReference>
<dbReference type="Pfam" id="PF00045">
    <property type="entry name" value="Hemopexin"/>
    <property type="match status" value="2"/>
</dbReference>
<feature type="binding site" evidence="17">
    <location>
        <position position="219"/>
    </location>
    <ligand>
        <name>Ca(2+)</name>
        <dbReference type="ChEBI" id="CHEBI:29108"/>
        <label>3</label>
    </ligand>
</feature>
<feature type="compositionally biased region" description="Acidic residues" evidence="22">
    <location>
        <begin position="1111"/>
        <end position="1128"/>
    </location>
</feature>
<evidence type="ECO:0000256" key="21">
    <source>
        <dbReference type="SAM" id="Coils"/>
    </source>
</evidence>
<dbReference type="InterPro" id="IPR002477">
    <property type="entry name" value="Peptidoglycan-bd-like"/>
</dbReference>
<evidence type="ECO:0000256" key="1">
    <source>
        <dbReference type="ARBA" id="ARBA00004316"/>
    </source>
</evidence>
<feature type="binding site" evidence="17">
    <location>
        <position position="246"/>
    </location>
    <ligand>
        <name>Ca(2+)</name>
        <dbReference type="ChEBI" id="CHEBI:29108"/>
        <label>1</label>
    </ligand>
</feature>
<proteinExistence type="inferred from homology"/>
<dbReference type="GO" id="GO:0051495">
    <property type="term" value="P:positive regulation of cytoskeleton organization"/>
    <property type="evidence" value="ECO:0007669"/>
    <property type="project" value="UniProtKB-ARBA"/>
</dbReference>
<evidence type="ECO:0000256" key="20">
    <source>
        <dbReference type="PROSITE-ProRule" id="PRU01011"/>
    </source>
</evidence>
<evidence type="ECO:0000256" key="13">
    <source>
        <dbReference type="ARBA" id="ARBA00023121"/>
    </source>
</evidence>
<dbReference type="SUPFAM" id="SSF103657">
    <property type="entry name" value="BAR/IMD domain-like"/>
    <property type="match status" value="1"/>
</dbReference>
<evidence type="ECO:0000259" key="24">
    <source>
        <dbReference type="PROSITE" id="PS50002"/>
    </source>
</evidence>
<dbReference type="SUPFAM" id="SSF50044">
    <property type="entry name" value="SH3-domain"/>
    <property type="match status" value="2"/>
</dbReference>
<dbReference type="InterPro" id="IPR001452">
    <property type="entry name" value="SH3_domain"/>
</dbReference>
<keyword evidence="14" id="KW-0865">Zymogen</keyword>
<feature type="binding site" evidence="17">
    <location>
        <position position="246"/>
    </location>
    <ligand>
        <name>Ca(2+)</name>
        <dbReference type="ChEBI" id="CHEBI:29108"/>
        <label>3</label>
    </ligand>
</feature>
<gene>
    <name evidence="25" type="ORF">FQA47_015789</name>
</gene>
<dbReference type="GO" id="GO:0008270">
    <property type="term" value="F:zinc ion binding"/>
    <property type="evidence" value="ECO:0007669"/>
    <property type="project" value="InterPro"/>
</dbReference>
<comment type="similarity">
    <text evidence="2">Belongs to the peptidase M10A family.</text>
</comment>
<feature type="binding site" evidence="17">
    <location>
        <position position="342"/>
    </location>
    <ligand>
        <name>Ca(2+)</name>
        <dbReference type="ChEBI" id="CHEBI:29108"/>
        <label>4</label>
    </ligand>
</feature>
<dbReference type="GO" id="GO:0004222">
    <property type="term" value="F:metalloendopeptidase activity"/>
    <property type="evidence" value="ECO:0007669"/>
    <property type="project" value="InterPro"/>
</dbReference>
<evidence type="ECO:0000256" key="11">
    <source>
        <dbReference type="ARBA" id="ARBA00023049"/>
    </source>
</evidence>
<dbReference type="SUPFAM" id="SSF47090">
    <property type="entry name" value="PGBD-like"/>
    <property type="match status" value="1"/>
</dbReference>
<dbReference type="SMART" id="SM00235">
    <property type="entry name" value="ZnMc"/>
    <property type="match status" value="1"/>
</dbReference>
<keyword evidence="6 17" id="KW-0479">Metal-binding</keyword>
<dbReference type="InterPro" id="IPR006026">
    <property type="entry name" value="Peptidase_Metallo"/>
</dbReference>
<feature type="binding site" evidence="17">
    <location>
        <position position="227"/>
    </location>
    <ligand>
        <name>Zn(2+)</name>
        <dbReference type="ChEBI" id="CHEBI:29105"/>
        <label>1</label>
    </ligand>
</feature>
<evidence type="ECO:0000256" key="10">
    <source>
        <dbReference type="ARBA" id="ARBA00022837"/>
    </source>
</evidence>
<feature type="domain" description="SH3" evidence="24">
    <location>
        <begin position="971"/>
        <end position="1032"/>
    </location>
</feature>
<dbReference type="GO" id="GO:0042995">
    <property type="term" value="C:cell projection"/>
    <property type="evidence" value="ECO:0007669"/>
    <property type="project" value="UniProtKB-SubCell"/>
</dbReference>
<dbReference type="Pfam" id="PF00413">
    <property type="entry name" value="Peptidase_M10"/>
    <property type="match status" value="1"/>
</dbReference>
<evidence type="ECO:0000256" key="9">
    <source>
        <dbReference type="ARBA" id="ARBA00022833"/>
    </source>
</evidence>
<feature type="binding site" evidence="17">
    <location>
        <position position="284"/>
    </location>
    <ligand>
        <name>Zn(2+)</name>
        <dbReference type="ChEBI" id="CHEBI:29105"/>
        <label>2</label>
        <note>catalytic</note>
    </ligand>
</feature>
<feature type="signal peptide" evidence="23">
    <location>
        <begin position="1"/>
        <end position="20"/>
    </location>
</feature>
<dbReference type="EMBL" id="WKFB01000232">
    <property type="protein sequence ID" value="KAF6730694.1"/>
    <property type="molecule type" value="Genomic_DNA"/>
</dbReference>
<keyword evidence="10 17" id="KW-0106">Calcium</keyword>
<keyword evidence="12 21" id="KW-0175">Coiled coil</keyword>
<comment type="cofactor">
    <cofactor evidence="17">
        <name>Ca(2+)</name>
        <dbReference type="ChEBI" id="CHEBI:29108"/>
    </cofactor>
    <text evidence="17">Can bind about 5 Ca(2+) ions per subunit.</text>
</comment>
<feature type="compositionally biased region" description="Low complexity" evidence="22">
    <location>
        <begin position="1140"/>
        <end position="1151"/>
    </location>
</feature>
<dbReference type="InterPro" id="IPR027267">
    <property type="entry name" value="AH/BAR_dom_sf"/>
</dbReference>
<dbReference type="GO" id="GO:0030833">
    <property type="term" value="P:regulation of actin filament polymerization"/>
    <property type="evidence" value="ECO:0007669"/>
    <property type="project" value="TreeGrafter"/>
</dbReference>
<keyword evidence="23" id="KW-0732">Signal</keyword>
<dbReference type="PROSITE" id="PS50002">
    <property type="entry name" value="SH3"/>
    <property type="match status" value="2"/>
</dbReference>
<dbReference type="Gene3D" id="1.20.1270.60">
    <property type="entry name" value="Arfaptin homology (AH) domain/BAR domain"/>
    <property type="match status" value="1"/>
</dbReference>
<dbReference type="AlphaFoldDB" id="A0A834FDS6"/>
<dbReference type="GO" id="GO:0007274">
    <property type="term" value="P:neuromuscular synaptic transmission"/>
    <property type="evidence" value="ECO:0007669"/>
    <property type="project" value="TreeGrafter"/>
</dbReference>
<comment type="subcellular location">
    <subcellularLocation>
        <location evidence="1">Cell projection</location>
    </subcellularLocation>
</comment>
<evidence type="ECO:0000256" key="5">
    <source>
        <dbReference type="ARBA" id="ARBA00022670"/>
    </source>
</evidence>
<feature type="active site" evidence="16">
    <location>
        <position position="267"/>
    </location>
</feature>
<dbReference type="PANTHER" id="PTHR15735">
    <property type="entry name" value="FCH AND DOUBLE SH3 DOMAINS PROTEIN"/>
    <property type="match status" value="1"/>
</dbReference>
<feature type="binding site" evidence="17">
    <location>
        <position position="212"/>
    </location>
    <ligand>
        <name>Zn(2+)</name>
        <dbReference type="ChEBI" id="CHEBI:29105"/>
        <label>1</label>
    </ligand>
</feature>
<feature type="binding site" evidence="17">
    <location>
        <position position="202"/>
    </location>
    <ligand>
        <name>Ca(2+)</name>
        <dbReference type="ChEBI" id="CHEBI:29108"/>
        <label>2</label>
    </ligand>
</feature>
<evidence type="ECO:0000313" key="26">
    <source>
        <dbReference type="Proteomes" id="UP000646548"/>
    </source>
</evidence>
<dbReference type="CDD" id="cd11761">
    <property type="entry name" value="SH3_FCHSD_1"/>
    <property type="match status" value="1"/>
</dbReference>
<evidence type="ECO:0000256" key="7">
    <source>
        <dbReference type="ARBA" id="ARBA00022737"/>
    </source>
</evidence>
<dbReference type="InterPro" id="IPR033739">
    <property type="entry name" value="M10A_MMP"/>
</dbReference>
<dbReference type="GO" id="GO:0008289">
    <property type="term" value="F:lipid binding"/>
    <property type="evidence" value="ECO:0007669"/>
    <property type="project" value="UniProtKB-KW"/>
</dbReference>
<evidence type="ECO:0000256" key="6">
    <source>
        <dbReference type="ARBA" id="ARBA00022723"/>
    </source>
</evidence>
<evidence type="ECO:0000256" key="17">
    <source>
        <dbReference type="PIRSR" id="PIRSR621190-2"/>
    </source>
</evidence>
<feature type="repeat" description="Hemopexin" evidence="20">
    <location>
        <begin position="476"/>
        <end position="523"/>
    </location>
</feature>
<keyword evidence="3 19" id="KW-0728">SH3 domain</keyword>
<keyword evidence="7" id="KW-0677">Repeat</keyword>
<dbReference type="Gene3D" id="3.40.390.10">
    <property type="entry name" value="Collagenase (Catalytic Domain)"/>
    <property type="match status" value="1"/>
</dbReference>
<dbReference type="PROSITE" id="PS51642">
    <property type="entry name" value="HEMOPEXIN_2"/>
    <property type="match status" value="3"/>
</dbReference>
<dbReference type="SMART" id="SM00326">
    <property type="entry name" value="SH3"/>
    <property type="match status" value="2"/>
</dbReference>
<dbReference type="InterPro" id="IPR036365">
    <property type="entry name" value="PGBD-like_sf"/>
</dbReference>
<protein>
    <submittedName>
        <fullName evidence="25">F-BAR and double SH3 domains protein 1</fullName>
    </submittedName>
</protein>
<feature type="binding site" evidence="17">
    <location>
        <position position="220"/>
    </location>
    <ligand>
        <name>Ca(2+)</name>
        <dbReference type="ChEBI" id="CHEBI:29108"/>
        <label>3</label>
    </ligand>
</feature>
<evidence type="ECO:0000256" key="23">
    <source>
        <dbReference type="SAM" id="SignalP"/>
    </source>
</evidence>
<feature type="repeat" description="Hemopexin" evidence="20">
    <location>
        <begin position="386"/>
        <end position="432"/>
    </location>
</feature>
<dbReference type="Pfam" id="PF14604">
    <property type="entry name" value="SH3_9"/>
    <property type="match status" value="1"/>
</dbReference>
<dbReference type="GO" id="GO:1902905">
    <property type="term" value="P:positive regulation of supramolecular fiber organization"/>
    <property type="evidence" value="ECO:0007669"/>
    <property type="project" value="UniProtKB-ARBA"/>
</dbReference>
<evidence type="ECO:0000256" key="18">
    <source>
        <dbReference type="PIRSR" id="PIRSR621190-4"/>
    </source>
</evidence>
<feature type="binding site" evidence="17">
    <location>
        <position position="266"/>
    </location>
    <ligand>
        <name>Zn(2+)</name>
        <dbReference type="ChEBI" id="CHEBI:29105"/>
        <label>2</label>
        <note>catalytic</note>
    </ligand>
</feature>
<feature type="region of interest" description="Disordered" evidence="22">
    <location>
        <begin position="532"/>
        <end position="574"/>
    </location>
</feature>
<keyword evidence="9 17" id="KW-0862">Zinc</keyword>
<feature type="repeat" description="Hemopexin" evidence="20">
    <location>
        <begin position="338"/>
        <end position="382"/>
    </location>
</feature>
<feature type="modified residue" description="Phosphotyrosine; by PKDCC" evidence="18">
    <location>
        <position position="421"/>
    </location>
</feature>
<dbReference type="Gene3D" id="2.30.30.40">
    <property type="entry name" value="SH3 Domains"/>
    <property type="match status" value="2"/>
</dbReference>
<keyword evidence="8" id="KW-0378">Hydrolase</keyword>
<dbReference type="InterPro" id="IPR035460">
    <property type="entry name" value="FCHSD_SH3_1"/>
</dbReference>
<feature type="binding site" evidence="17">
    <location>
        <position position="243"/>
    </location>
    <ligand>
        <name>Ca(2+)</name>
        <dbReference type="ChEBI" id="CHEBI:29108"/>
        <label>3</label>
    </ligand>
</feature>
<evidence type="ECO:0000256" key="2">
    <source>
        <dbReference type="ARBA" id="ARBA00010370"/>
    </source>
</evidence>
<dbReference type="SUPFAM" id="SSF55486">
    <property type="entry name" value="Metalloproteases ('zincins'), catalytic domain"/>
    <property type="match status" value="1"/>
</dbReference>
<feature type="binding site" evidence="17">
    <location>
        <position position="276"/>
    </location>
    <ligand>
        <name>Zn(2+)</name>
        <dbReference type="ChEBI" id="CHEBI:29105"/>
        <label>2</label>
        <note>catalytic</note>
    </ligand>
</feature>
<evidence type="ECO:0000256" key="19">
    <source>
        <dbReference type="PROSITE-ProRule" id="PRU00192"/>
    </source>
</evidence>
<feature type="binding site" evidence="17">
    <location>
        <position position="270"/>
    </location>
    <ligand>
        <name>Zn(2+)</name>
        <dbReference type="ChEBI" id="CHEBI:29105"/>
        <label>2</label>
        <note>catalytic</note>
    </ligand>
</feature>
<dbReference type="Gene3D" id="2.110.10.10">
    <property type="entry name" value="Hemopexin-like domain"/>
    <property type="match status" value="1"/>
</dbReference>
<evidence type="ECO:0000256" key="4">
    <source>
        <dbReference type="ARBA" id="ARBA00022553"/>
    </source>
</evidence>
<dbReference type="SUPFAM" id="SSF50923">
    <property type="entry name" value="Hemopexin-like domain"/>
    <property type="match status" value="1"/>
</dbReference>
<keyword evidence="13" id="KW-0446">Lipid-binding</keyword>
<feature type="compositionally biased region" description="Basic and acidic residues" evidence="22">
    <location>
        <begin position="544"/>
        <end position="574"/>
    </location>
</feature>
<dbReference type="Proteomes" id="UP000646548">
    <property type="component" value="Unassembled WGS sequence"/>
</dbReference>
<organism evidence="25 26">
    <name type="scientific">Oryzias melastigma</name>
    <name type="common">Marine medaka</name>
    <dbReference type="NCBI Taxonomy" id="30732"/>
    <lineage>
        <taxon>Eukaryota</taxon>
        <taxon>Metazoa</taxon>
        <taxon>Chordata</taxon>
        <taxon>Craniata</taxon>
        <taxon>Vertebrata</taxon>
        <taxon>Euteleostomi</taxon>
        <taxon>Actinopterygii</taxon>
        <taxon>Neopterygii</taxon>
        <taxon>Teleostei</taxon>
        <taxon>Neoteleostei</taxon>
        <taxon>Acanthomorphata</taxon>
        <taxon>Ovalentaria</taxon>
        <taxon>Atherinomorphae</taxon>
        <taxon>Beloniformes</taxon>
        <taxon>Adrianichthyidae</taxon>
        <taxon>Oryziinae</taxon>
        <taxon>Oryzias</taxon>
    </lineage>
</organism>
<dbReference type="Pfam" id="PF01471">
    <property type="entry name" value="PG_binding_1"/>
    <property type="match status" value="1"/>
</dbReference>
<feature type="binding site" description="in inhibited form" evidence="17">
    <location>
        <position position="100"/>
    </location>
    <ligand>
        <name>Zn(2+)</name>
        <dbReference type="ChEBI" id="CHEBI:29105"/>
        <label>2</label>
        <note>catalytic</note>
    </ligand>
</feature>
<reference evidence="25" key="1">
    <citation type="journal article" name="BMC Genomics">
        <title>Long-read sequencing and de novo genome assembly of marine medaka (Oryzias melastigma).</title>
        <authorList>
            <person name="Liang P."/>
            <person name="Saqib H.S.A."/>
            <person name="Ni X."/>
            <person name="Shen Y."/>
        </authorList>
    </citation>
    <scope>NUCLEOTIDE SEQUENCE</scope>
    <source>
        <strain evidence="25">Bigg-433</strain>
    </source>
</reference>
<dbReference type="Pfam" id="PF00018">
    <property type="entry name" value="SH3_1"/>
    <property type="match status" value="1"/>
</dbReference>
<keyword evidence="11" id="KW-0482">Metalloprotease</keyword>
<dbReference type="PRINTS" id="PR00138">
    <property type="entry name" value="MATRIXIN"/>
</dbReference>
<feature type="region of interest" description="Disordered" evidence="22">
    <location>
        <begin position="1111"/>
        <end position="1205"/>
    </location>
</feature>
<evidence type="ECO:0000256" key="8">
    <source>
        <dbReference type="ARBA" id="ARBA00022801"/>
    </source>
</evidence>
<feature type="chain" id="PRO_5032271274" evidence="23">
    <location>
        <begin position="21"/>
        <end position="1205"/>
    </location>
</feature>